<evidence type="ECO:0000256" key="4">
    <source>
        <dbReference type="ARBA" id="ARBA00022801"/>
    </source>
</evidence>
<dbReference type="PANTHER" id="PTHR43731:SF14">
    <property type="entry name" value="PRESENILIN-ASSOCIATED RHOMBOID-LIKE PROTEIN, MITOCHONDRIAL"/>
    <property type="match status" value="1"/>
</dbReference>
<feature type="transmembrane region" description="Helical" evidence="7">
    <location>
        <begin position="258"/>
        <end position="277"/>
    </location>
</feature>
<reference evidence="9 10" key="1">
    <citation type="submission" date="2020-07" db="EMBL/GenBank/DDBJ databases">
        <title>Sequencing the genomes of 1000 actinobacteria strains.</title>
        <authorList>
            <person name="Klenk H.-P."/>
        </authorList>
    </citation>
    <scope>NUCLEOTIDE SEQUENCE [LARGE SCALE GENOMIC DNA]</scope>
    <source>
        <strain evidence="9 10">DSM 19087</strain>
    </source>
</reference>
<keyword evidence="9" id="KW-0645">Protease</keyword>
<evidence type="ECO:0000313" key="9">
    <source>
        <dbReference type="EMBL" id="NYI39636.1"/>
    </source>
</evidence>
<evidence type="ECO:0000256" key="6">
    <source>
        <dbReference type="ARBA" id="ARBA00023136"/>
    </source>
</evidence>
<feature type="transmembrane region" description="Helical" evidence="7">
    <location>
        <begin position="184"/>
        <end position="203"/>
    </location>
</feature>
<accession>A0ABX2SN16</accession>
<dbReference type="EMBL" id="JACBZN010000001">
    <property type="protein sequence ID" value="NYI39636.1"/>
    <property type="molecule type" value="Genomic_DNA"/>
</dbReference>
<gene>
    <name evidence="9" type="ORF">BJ975_003011</name>
</gene>
<keyword evidence="10" id="KW-1185">Reference proteome</keyword>
<feature type="transmembrane region" description="Helical" evidence="7">
    <location>
        <begin position="210"/>
        <end position="229"/>
    </location>
</feature>
<keyword evidence="5 7" id="KW-1133">Transmembrane helix</keyword>
<keyword evidence="4" id="KW-0378">Hydrolase</keyword>
<comment type="similarity">
    <text evidence="2">Belongs to the peptidase S54 family.</text>
</comment>
<dbReference type="Gene3D" id="1.20.1540.10">
    <property type="entry name" value="Rhomboid-like"/>
    <property type="match status" value="1"/>
</dbReference>
<evidence type="ECO:0000256" key="5">
    <source>
        <dbReference type="ARBA" id="ARBA00022989"/>
    </source>
</evidence>
<dbReference type="InterPro" id="IPR022764">
    <property type="entry name" value="Peptidase_S54_rhomboid_dom"/>
</dbReference>
<evidence type="ECO:0000256" key="7">
    <source>
        <dbReference type="SAM" id="Phobius"/>
    </source>
</evidence>
<protein>
    <submittedName>
        <fullName evidence="9">Membrane associated rhomboid family serine protease</fullName>
    </submittedName>
</protein>
<dbReference type="PANTHER" id="PTHR43731">
    <property type="entry name" value="RHOMBOID PROTEASE"/>
    <property type="match status" value="1"/>
</dbReference>
<evidence type="ECO:0000256" key="1">
    <source>
        <dbReference type="ARBA" id="ARBA00004141"/>
    </source>
</evidence>
<feature type="transmembrane region" description="Helical" evidence="7">
    <location>
        <begin position="235"/>
        <end position="251"/>
    </location>
</feature>
<feature type="transmembrane region" description="Helical" evidence="7">
    <location>
        <begin position="160"/>
        <end position="178"/>
    </location>
</feature>
<comment type="subcellular location">
    <subcellularLocation>
        <location evidence="1">Membrane</location>
        <topology evidence="1">Multi-pass membrane protein</topology>
    </subcellularLocation>
</comment>
<dbReference type="Proteomes" id="UP000587211">
    <property type="component" value="Unassembled WGS sequence"/>
</dbReference>
<keyword evidence="3 7" id="KW-0812">Transmembrane</keyword>
<keyword evidence="6 7" id="KW-0472">Membrane</keyword>
<name>A0ABX2SN16_9ACTN</name>
<dbReference type="InterPro" id="IPR050925">
    <property type="entry name" value="Rhomboid_protease_S54"/>
</dbReference>
<comment type="caution">
    <text evidence="9">The sequence shown here is derived from an EMBL/GenBank/DDBJ whole genome shotgun (WGS) entry which is preliminary data.</text>
</comment>
<dbReference type="GO" id="GO:0008233">
    <property type="term" value="F:peptidase activity"/>
    <property type="evidence" value="ECO:0007669"/>
    <property type="project" value="UniProtKB-KW"/>
</dbReference>
<dbReference type="GO" id="GO:0006508">
    <property type="term" value="P:proteolysis"/>
    <property type="evidence" value="ECO:0007669"/>
    <property type="project" value="UniProtKB-KW"/>
</dbReference>
<evidence type="ECO:0000313" key="10">
    <source>
        <dbReference type="Proteomes" id="UP000587211"/>
    </source>
</evidence>
<feature type="domain" description="Peptidase S54 rhomboid" evidence="8">
    <location>
        <begin position="119"/>
        <end position="249"/>
    </location>
</feature>
<sequence>MTDQNAGQTCYRHPGRPAFIQCQRCSRYICPEDMREASVGFQCPECVKQGQASVRQPRTLAGGAISTNAGAVTMVIIALNVAAQLIVMVTGGTSGRFFQDGAMLGLGVYDGEVHGVAHGEYWRLVTAAFLHGGLLHLAFNMYALYLFGPFVEQTLGRVRFILTYLTLAVGSSVLVYLLTDFRTLTIGASGAVFGLFGLALVFLVRTRQNITGMLVLLAINGLISLQSGISWQGHLGGFLTGLVLGLVFAYAPRERRTLVQVATFVVLWAAFVAAVFWRTSDLAGRFMILS</sequence>
<feature type="transmembrane region" description="Helical" evidence="7">
    <location>
        <begin position="128"/>
        <end position="148"/>
    </location>
</feature>
<dbReference type="RefSeq" id="WP_218845966.1">
    <property type="nucleotide sequence ID" value="NZ_BAAAMP010000002.1"/>
</dbReference>
<evidence type="ECO:0000256" key="3">
    <source>
        <dbReference type="ARBA" id="ARBA00022692"/>
    </source>
</evidence>
<feature type="transmembrane region" description="Helical" evidence="7">
    <location>
        <begin position="65"/>
        <end position="87"/>
    </location>
</feature>
<organism evidence="9 10">
    <name type="scientific">Aeromicrobium tamlense</name>
    <dbReference type="NCBI Taxonomy" id="375541"/>
    <lineage>
        <taxon>Bacteria</taxon>
        <taxon>Bacillati</taxon>
        <taxon>Actinomycetota</taxon>
        <taxon>Actinomycetes</taxon>
        <taxon>Propionibacteriales</taxon>
        <taxon>Nocardioidaceae</taxon>
        <taxon>Aeromicrobium</taxon>
    </lineage>
</organism>
<evidence type="ECO:0000256" key="2">
    <source>
        <dbReference type="ARBA" id="ARBA00009045"/>
    </source>
</evidence>
<dbReference type="InterPro" id="IPR035952">
    <property type="entry name" value="Rhomboid-like_sf"/>
</dbReference>
<dbReference type="Pfam" id="PF01694">
    <property type="entry name" value="Rhomboid"/>
    <property type="match status" value="1"/>
</dbReference>
<dbReference type="SUPFAM" id="SSF144091">
    <property type="entry name" value="Rhomboid-like"/>
    <property type="match status" value="1"/>
</dbReference>
<evidence type="ECO:0000259" key="8">
    <source>
        <dbReference type="Pfam" id="PF01694"/>
    </source>
</evidence>
<proteinExistence type="inferred from homology"/>